<reference evidence="2 3" key="1">
    <citation type="submission" date="2018-06" db="EMBL/GenBank/DDBJ databases">
        <title>Genomic Encyclopedia of Type Strains, Phase IV (KMG-IV): sequencing the most valuable type-strain genomes for metagenomic binning, comparative biology and taxonomic classification.</title>
        <authorList>
            <person name="Goeker M."/>
        </authorList>
    </citation>
    <scope>NUCLEOTIDE SEQUENCE [LARGE SCALE GENOMIC DNA]</scope>
    <source>
        <strain evidence="2 3">DSM 24875</strain>
    </source>
</reference>
<dbReference type="Pfam" id="PF15579">
    <property type="entry name" value="Imm52"/>
    <property type="match status" value="1"/>
</dbReference>
<keyword evidence="3" id="KW-1185">Reference proteome</keyword>
<dbReference type="InterPro" id="IPR028969">
    <property type="entry name" value="Imm52"/>
</dbReference>
<name>A0A366EUI2_9HYPH</name>
<feature type="domain" description="Immunity protein 52" evidence="1">
    <location>
        <begin position="9"/>
        <end position="236"/>
    </location>
</feature>
<organism evidence="2 3">
    <name type="scientific">Roseiarcus fermentans</name>
    <dbReference type="NCBI Taxonomy" id="1473586"/>
    <lineage>
        <taxon>Bacteria</taxon>
        <taxon>Pseudomonadati</taxon>
        <taxon>Pseudomonadota</taxon>
        <taxon>Alphaproteobacteria</taxon>
        <taxon>Hyphomicrobiales</taxon>
        <taxon>Roseiarcaceae</taxon>
        <taxon>Roseiarcus</taxon>
    </lineage>
</organism>
<sequence>MGSPHLSLWWEPDDRSEVDNARGLSQFVNGLPAFDPVYESWLESPETQNDVLPVPLSEAAATQILTDSRTRDDLGRLMPRLGSHVAAGHAGSPPYDFRESHIAGTRCGIGNSARSGAVLPNFLFMRLAALRSPTGRPWRASELRPLMKFAREIWRPGEMCALFSFSSRFLPEIPDPSWAAGKRTLKPWIGWITYLPPHLAARANHPGDVDVETLDDGAALVTLCEEPFDKTDAEGMARLHALEAALRPIQS</sequence>
<gene>
    <name evidence="2" type="ORF">DFR50_13649</name>
</gene>
<dbReference type="RefSeq" id="WP_113891969.1">
    <property type="nucleotide sequence ID" value="NZ_QNRK01000036.1"/>
</dbReference>
<dbReference type="EMBL" id="QNRK01000036">
    <property type="protein sequence ID" value="RBP05159.1"/>
    <property type="molecule type" value="Genomic_DNA"/>
</dbReference>
<evidence type="ECO:0000313" key="3">
    <source>
        <dbReference type="Proteomes" id="UP000253529"/>
    </source>
</evidence>
<comment type="caution">
    <text evidence="2">The sequence shown here is derived from an EMBL/GenBank/DDBJ whole genome shotgun (WGS) entry which is preliminary data.</text>
</comment>
<dbReference type="OrthoDB" id="8442250at2"/>
<dbReference type="Proteomes" id="UP000253529">
    <property type="component" value="Unassembled WGS sequence"/>
</dbReference>
<evidence type="ECO:0000259" key="1">
    <source>
        <dbReference type="Pfam" id="PF15579"/>
    </source>
</evidence>
<protein>
    <submittedName>
        <fullName evidence="2">Immunity protein 52 of polymorphic toxin system</fullName>
    </submittedName>
</protein>
<evidence type="ECO:0000313" key="2">
    <source>
        <dbReference type="EMBL" id="RBP05159.1"/>
    </source>
</evidence>
<accession>A0A366EUI2</accession>
<dbReference type="AlphaFoldDB" id="A0A366EUI2"/>
<proteinExistence type="predicted"/>